<sequence>MVKEGEPNIVDIESTGIECESDPRNEPVTGGKRAKNVLKPVAGTSSFEGSDDGDDSSNSNQNSLKTSDEDDDYDDIESLVNSKYEGDKGDHMPLLGKTQMKEKHKTRTTKKPPRPRKGPSLNTSDLQLVREISELVMKKRARVERLKAMKKMRTVRSSSSSLALSSSSSSPSSLSLSKSSLFAMMVTILFFIIILFQGFGSSQQQLEPVV</sequence>
<name>A0ACB8Y4H3_ARCLA</name>
<reference evidence="2" key="1">
    <citation type="journal article" date="2022" name="Mol. Ecol. Resour.">
        <title>The genomes of chicory, endive, great burdock and yacon provide insights into Asteraceae palaeo-polyploidization history and plant inulin production.</title>
        <authorList>
            <person name="Fan W."/>
            <person name="Wang S."/>
            <person name="Wang H."/>
            <person name="Wang A."/>
            <person name="Jiang F."/>
            <person name="Liu H."/>
            <person name="Zhao H."/>
            <person name="Xu D."/>
            <person name="Zhang Y."/>
        </authorList>
    </citation>
    <scope>NUCLEOTIDE SEQUENCE [LARGE SCALE GENOMIC DNA]</scope>
    <source>
        <strain evidence="2">cv. Niubang</strain>
    </source>
</reference>
<accession>A0ACB8Y4H3</accession>
<evidence type="ECO:0000313" key="1">
    <source>
        <dbReference type="EMBL" id="KAI3678655.1"/>
    </source>
</evidence>
<comment type="caution">
    <text evidence="1">The sequence shown here is derived from an EMBL/GenBank/DDBJ whole genome shotgun (WGS) entry which is preliminary data.</text>
</comment>
<dbReference type="EMBL" id="CM042060">
    <property type="protein sequence ID" value="KAI3678655.1"/>
    <property type="molecule type" value="Genomic_DNA"/>
</dbReference>
<gene>
    <name evidence="1" type="ORF">L6452_37956</name>
</gene>
<reference evidence="1 2" key="2">
    <citation type="journal article" date="2022" name="Mol. Ecol. Resour.">
        <title>The genomes of chicory, endive, great burdock and yacon provide insights into Asteraceae paleo-polyploidization history and plant inulin production.</title>
        <authorList>
            <person name="Fan W."/>
            <person name="Wang S."/>
            <person name="Wang H."/>
            <person name="Wang A."/>
            <person name="Jiang F."/>
            <person name="Liu H."/>
            <person name="Zhao H."/>
            <person name="Xu D."/>
            <person name="Zhang Y."/>
        </authorList>
    </citation>
    <scope>NUCLEOTIDE SEQUENCE [LARGE SCALE GENOMIC DNA]</scope>
    <source>
        <strain evidence="2">cv. Niubang</strain>
    </source>
</reference>
<protein>
    <submittedName>
        <fullName evidence="1">Uncharacterized protein</fullName>
    </submittedName>
</protein>
<keyword evidence="2" id="KW-1185">Reference proteome</keyword>
<proteinExistence type="predicted"/>
<organism evidence="1 2">
    <name type="scientific">Arctium lappa</name>
    <name type="common">Greater burdock</name>
    <name type="synonym">Lappa major</name>
    <dbReference type="NCBI Taxonomy" id="4217"/>
    <lineage>
        <taxon>Eukaryota</taxon>
        <taxon>Viridiplantae</taxon>
        <taxon>Streptophyta</taxon>
        <taxon>Embryophyta</taxon>
        <taxon>Tracheophyta</taxon>
        <taxon>Spermatophyta</taxon>
        <taxon>Magnoliopsida</taxon>
        <taxon>eudicotyledons</taxon>
        <taxon>Gunneridae</taxon>
        <taxon>Pentapetalae</taxon>
        <taxon>asterids</taxon>
        <taxon>campanulids</taxon>
        <taxon>Asterales</taxon>
        <taxon>Asteraceae</taxon>
        <taxon>Carduoideae</taxon>
        <taxon>Cardueae</taxon>
        <taxon>Arctiinae</taxon>
        <taxon>Arctium</taxon>
    </lineage>
</organism>
<dbReference type="Proteomes" id="UP001055879">
    <property type="component" value="Linkage Group LG14"/>
</dbReference>
<evidence type="ECO:0000313" key="2">
    <source>
        <dbReference type="Proteomes" id="UP001055879"/>
    </source>
</evidence>